<dbReference type="OrthoDB" id="188514at2759"/>
<protein>
    <recommendedName>
        <fullName evidence="3">F-box domain-containing protein</fullName>
    </recommendedName>
</protein>
<name>A0A9W7L2V7_9STRA</name>
<dbReference type="EMBL" id="BRYA01000635">
    <property type="protein sequence ID" value="GMI26761.1"/>
    <property type="molecule type" value="Genomic_DNA"/>
</dbReference>
<dbReference type="Proteomes" id="UP001165065">
    <property type="component" value="Unassembled WGS sequence"/>
</dbReference>
<comment type="caution">
    <text evidence="1">The sequence shown here is derived from an EMBL/GenBank/DDBJ whole genome shotgun (WGS) entry which is preliminary data.</text>
</comment>
<reference evidence="2" key="1">
    <citation type="journal article" date="2023" name="Commun. Biol.">
        <title>Genome analysis of Parmales, the sister group of diatoms, reveals the evolutionary specialization of diatoms from phago-mixotrophs to photoautotrophs.</title>
        <authorList>
            <person name="Ban H."/>
            <person name="Sato S."/>
            <person name="Yoshikawa S."/>
            <person name="Yamada K."/>
            <person name="Nakamura Y."/>
            <person name="Ichinomiya M."/>
            <person name="Sato N."/>
            <person name="Blanc-Mathieu R."/>
            <person name="Endo H."/>
            <person name="Kuwata A."/>
            <person name="Ogata H."/>
        </authorList>
    </citation>
    <scope>NUCLEOTIDE SEQUENCE [LARGE SCALE GENOMIC DNA]</scope>
</reference>
<gene>
    <name evidence="1" type="ORF">TrCOL_g10262</name>
</gene>
<dbReference type="AlphaFoldDB" id="A0A9W7L2V7"/>
<proteinExistence type="predicted"/>
<evidence type="ECO:0000313" key="1">
    <source>
        <dbReference type="EMBL" id="GMI26761.1"/>
    </source>
</evidence>
<evidence type="ECO:0000313" key="2">
    <source>
        <dbReference type="Proteomes" id="UP001165065"/>
    </source>
</evidence>
<dbReference type="PANTHER" id="PTHR48218:SF3">
    <property type="entry name" value="OS07G0170800 PROTEIN"/>
    <property type="match status" value="1"/>
</dbReference>
<keyword evidence="2" id="KW-1185">Reference proteome</keyword>
<accession>A0A9W7L2V7</accession>
<sequence length="233" mass="27179">MANIFIEIVPDLTINVATFLCIADLLALEATCTALRKFYTSASVDKFLYSPFINALRVGKCLSPRIEAKLATISSCKTKYRFLVEDSRRDLIDAEELCSLTWAFRFKEPAGEFWLMIDPYWSQSPYFTKSYLRRFEADGLVSSIPLLSGEIDPLDNWAQGANLTIRWRFTRTRLGKRGHYLQINRWPSMVIERDPITWGWKIHNQWVAYLWPSDPSNLQRLHESLELDIDRFL</sequence>
<dbReference type="PANTHER" id="PTHR48218">
    <property type="entry name" value="F-BOX DOMAIN CONTAINING PROTEIN"/>
    <property type="match status" value="1"/>
</dbReference>
<organism evidence="1 2">
    <name type="scientific">Triparma columacea</name>
    <dbReference type="NCBI Taxonomy" id="722753"/>
    <lineage>
        <taxon>Eukaryota</taxon>
        <taxon>Sar</taxon>
        <taxon>Stramenopiles</taxon>
        <taxon>Ochrophyta</taxon>
        <taxon>Bolidophyceae</taxon>
        <taxon>Parmales</taxon>
        <taxon>Triparmaceae</taxon>
        <taxon>Triparma</taxon>
    </lineage>
</organism>
<evidence type="ECO:0008006" key="3">
    <source>
        <dbReference type="Google" id="ProtNLM"/>
    </source>
</evidence>